<dbReference type="Proteomes" id="UP000199158">
    <property type="component" value="Unassembled WGS sequence"/>
</dbReference>
<protein>
    <recommendedName>
        <fullName evidence="3">Flagellar Assembly Protein A N-terminal region domain-containing protein</fullName>
    </recommendedName>
</protein>
<feature type="domain" description="Flagellar Assembly Protein A N-terminal region" evidence="3">
    <location>
        <begin position="136"/>
        <end position="304"/>
    </location>
</feature>
<dbReference type="RefSeq" id="WP_092751984.1">
    <property type="nucleotide sequence ID" value="NZ_FOCG01000001.1"/>
</dbReference>
<dbReference type="InterPro" id="IPR046865">
    <property type="entry name" value="FapA_b_solenoid"/>
</dbReference>
<feature type="coiled-coil region" evidence="1">
    <location>
        <begin position="461"/>
        <end position="488"/>
    </location>
</feature>
<organism evidence="4 5">
    <name type="scientific">Hydrogenoanaerobacterium saccharovorans</name>
    <dbReference type="NCBI Taxonomy" id="474960"/>
    <lineage>
        <taxon>Bacteria</taxon>
        <taxon>Bacillati</taxon>
        <taxon>Bacillota</taxon>
        <taxon>Clostridia</taxon>
        <taxon>Eubacteriales</taxon>
        <taxon>Oscillospiraceae</taxon>
        <taxon>Hydrogenoanaerobacterium</taxon>
    </lineage>
</organism>
<dbReference type="PANTHER" id="PTHR38032">
    <property type="entry name" value="POLYMERASE-RELATED"/>
    <property type="match status" value="1"/>
</dbReference>
<dbReference type="Pfam" id="PF03961">
    <property type="entry name" value="FapA"/>
    <property type="match status" value="1"/>
</dbReference>
<dbReference type="Pfam" id="PF20250">
    <property type="entry name" value="FapA_N"/>
    <property type="match status" value="1"/>
</dbReference>
<feature type="region of interest" description="Disordered" evidence="2">
    <location>
        <begin position="47"/>
        <end position="66"/>
    </location>
</feature>
<reference evidence="4 5" key="1">
    <citation type="submission" date="2016-10" db="EMBL/GenBank/DDBJ databases">
        <authorList>
            <person name="de Groot N.N."/>
        </authorList>
    </citation>
    <scope>NUCLEOTIDE SEQUENCE [LARGE SCALE GENOMIC DNA]</scope>
    <source>
        <strain evidence="4 5">CGMCC 1.5070</strain>
    </source>
</reference>
<dbReference type="AlphaFoldDB" id="A0A1H7ZUX9"/>
<dbReference type="PANTHER" id="PTHR38032:SF1">
    <property type="entry name" value="RNA-BINDING PROTEIN KHPB N-TERMINAL DOMAIN-CONTAINING PROTEIN"/>
    <property type="match status" value="1"/>
</dbReference>
<evidence type="ECO:0000256" key="2">
    <source>
        <dbReference type="SAM" id="MobiDB-lite"/>
    </source>
</evidence>
<dbReference type="InterPro" id="IPR046866">
    <property type="entry name" value="FapA_N"/>
</dbReference>
<evidence type="ECO:0000259" key="3">
    <source>
        <dbReference type="Pfam" id="PF20250"/>
    </source>
</evidence>
<name>A0A1H7ZUX9_9FIRM</name>
<accession>A0A1H7ZUX9</accession>
<dbReference type="OrthoDB" id="9760122at2"/>
<proteinExistence type="predicted"/>
<gene>
    <name evidence="4" type="ORF">SAMN05216180_0863</name>
</gene>
<evidence type="ECO:0000313" key="5">
    <source>
        <dbReference type="Proteomes" id="UP000199158"/>
    </source>
</evidence>
<sequence>MSNKGIDKEDILGIEQESMSVANAVPQQKPEGSQSFLYSLFNRFSSKQENKQNATETKEDKLNSQTISEETLNANNFSTNAPAEADSESHTVGASSDNVVDLQEQSATLTDDDALATAVTENSDEPIPEPIDAEVEIMLDNGKMSATICVASPKDGGEEISKEMLNAALENSGIVYGINENRLNEIVENKLYDKLYRIAEGTPPQDGADGDIIDYFPRTRELNFKTRDDGSIDFKSLNLINNVKKDVLICEATLPTEPVDGTDVQGNPIPGRKGKPATIPRGENTVLSEDKQKLYTGCEGNLVFLGGRFSVQKVFEVKGNVDNSIGNIDFSGDVIVRGDVYEGFTIKSQGNVTIIGMVEGASIYAQGSINISKGMNGMRKGVLESQKSITSKFLENCIIKAKESIQAESIINSTVFCEDELVVSGRKGAMIGGSFTVYKQIKAKVVGAPSNIPTIIMLGVTPELIKEKNELTKQINELKELDSGIEKNIIYLEKIAEIAPLKAERRTQLNQFKIQRPLNQMKQAQLEKRLQEINEIVDNVGKSRLTSNTVYPGTQITIGHITTIVQNTTSNCSFYLVDGEIKTSY</sequence>
<evidence type="ECO:0000256" key="1">
    <source>
        <dbReference type="SAM" id="Coils"/>
    </source>
</evidence>
<evidence type="ECO:0000313" key="4">
    <source>
        <dbReference type="EMBL" id="SEM61378.1"/>
    </source>
</evidence>
<dbReference type="EMBL" id="FOCG01000001">
    <property type="protein sequence ID" value="SEM61378.1"/>
    <property type="molecule type" value="Genomic_DNA"/>
</dbReference>
<feature type="region of interest" description="Disordered" evidence="2">
    <location>
        <begin position="259"/>
        <end position="282"/>
    </location>
</feature>
<dbReference type="InterPro" id="IPR005646">
    <property type="entry name" value="FapA"/>
</dbReference>
<keyword evidence="5" id="KW-1185">Reference proteome</keyword>
<dbReference type="STRING" id="474960.SAMN05216180_0863"/>
<keyword evidence="1" id="KW-0175">Coiled coil</keyword>
<feature type="compositionally biased region" description="Basic and acidic residues" evidence="2">
    <location>
        <begin position="47"/>
        <end position="62"/>
    </location>
</feature>